<gene>
    <name evidence="2" type="ORF">HNR10_005968</name>
</gene>
<dbReference type="Proteomes" id="UP000572051">
    <property type="component" value="Unassembled WGS sequence"/>
</dbReference>
<proteinExistence type="predicted"/>
<evidence type="ECO:0000313" key="2">
    <source>
        <dbReference type="EMBL" id="NYJ38087.1"/>
    </source>
</evidence>
<dbReference type="RefSeq" id="WP_179829283.1">
    <property type="nucleotide sequence ID" value="NZ_JACCFS010000001.1"/>
</dbReference>
<keyword evidence="1" id="KW-0812">Transmembrane</keyword>
<evidence type="ECO:0000256" key="1">
    <source>
        <dbReference type="SAM" id="Phobius"/>
    </source>
</evidence>
<keyword evidence="3" id="KW-1185">Reference proteome</keyword>
<dbReference type="EMBL" id="JACCFS010000001">
    <property type="protein sequence ID" value="NYJ38087.1"/>
    <property type="molecule type" value="Genomic_DNA"/>
</dbReference>
<organism evidence="2 3">
    <name type="scientific">Nocardiopsis aegyptia</name>
    <dbReference type="NCBI Taxonomy" id="220378"/>
    <lineage>
        <taxon>Bacteria</taxon>
        <taxon>Bacillati</taxon>
        <taxon>Actinomycetota</taxon>
        <taxon>Actinomycetes</taxon>
        <taxon>Streptosporangiales</taxon>
        <taxon>Nocardiopsidaceae</taxon>
        <taxon>Nocardiopsis</taxon>
    </lineage>
</organism>
<sequence>MSDPHRPHPPAATSPRTRTRSLLFALFLAGLLTATAAGVYALNAQRDQGGAHAPPDQDTSYPVVAPTPGQALSVRAPAVIEMADGTTVIVRAPAHTHDTGTGRAGTDTAGAPAPSVTDWMQGIGAVVAALAATTGGVLWSARRIRDRLRARRRP</sequence>
<protein>
    <submittedName>
        <fullName evidence="2">Uncharacterized protein</fullName>
    </submittedName>
</protein>
<name>A0A7Z0JDJ1_9ACTN</name>
<comment type="caution">
    <text evidence="2">The sequence shown here is derived from an EMBL/GenBank/DDBJ whole genome shotgun (WGS) entry which is preliminary data.</text>
</comment>
<dbReference type="AlphaFoldDB" id="A0A7Z0JDJ1"/>
<evidence type="ECO:0000313" key="3">
    <source>
        <dbReference type="Proteomes" id="UP000572051"/>
    </source>
</evidence>
<accession>A0A7Z0JDJ1</accession>
<keyword evidence="1" id="KW-1133">Transmembrane helix</keyword>
<keyword evidence="1" id="KW-0472">Membrane</keyword>
<reference evidence="2 3" key="1">
    <citation type="submission" date="2020-07" db="EMBL/GenBank/DDBJ databases">
        <title>Sequencing the genomes of 1000 actinobacteria strains.</title>
        <authorList>
            <person name="Klenk H.-P."/>
        </authorList>
    </citation>
    <scope>NUCLEOTIDE SEQUENCE [LARGE SCALE GENOMIC DNA]</scope>
    <source>
        <strain evidence="2 3">DSM 44442</strain>
    </source>
</reference>
<feature type="transmembrane region" description="Helical" evidence="1">
    <location>
        <begin position="119"/>
        <end position="141"/>
    </location>
</feature>